<dbReference type="InterPro" id="IPR039264">
    <property type="entry name" value="TehA"/>
</dbReference>
<feature type="transmembrane region" description="Helical" evidence="5">
    <location>
        <begin position="150"/>
        <end position="171"/>
    </location>
</feature>
<evidence type="ECO:0000256" key="2">
    <source>
        <dbReference type="ARBA" id="ARBA00022692"/>
    </source>
</evidence>
<dbReference type="NCBIfam" id="NF008032">
    <property type="entry name" value="PRK10764.1"/>
    <property type="match status" value="1"/>
</dbReference>
<dbReference type="CDD" id="cd09324">
    <property type="entry name" value="TDT_TehA"/>
    <property type="match status" value="1"/>
</dbReference>
<keyword evidence="3 5" id="KW-1133">Transmembrane helix</keyword>
<dbReference type="AlphaFoldDB" id="A0A316ES19"/>
<feature type="transmembrane region" description="Helical" evidence="5">
    <location>
        <begin position="87"/>
        <end position="107"/>
    </location>
</feature>
<feature type="transmembrane region" description="Helical" evidence="5">
    <location>
        <begin position="235"/>
        <end position="255"/>
    </location>
</feature>
<feature type="transmembrane region" description="Helical" evidence="5">
    <location>
        <begin position="177"/>
        <end position="199"/>
    </location>
</feature>
<dbReference type="InterPro" id="IPR052951">
    <property type="entry name" value="Tellurite_res_ion_channel"/>
</dbReference>
<gene>
    <name evidence="6" type="ORF">C7419_103655</name>
</gene>
<keyword evidence="2 5" id="KW-0812">Transmembrane</keyword>
<protein>
    <submittedName>
        <fullName evidence="6">Tellurite resistance protein</fullName>
    </submittedName>
</protein>
<dbReference type="Gene3D" id="1.50.10.150">
    <property type="entry name" value="Voltage-dependent anion channel"/>
    <property type="match status" value="1"/>
</dbReference>
<dbReference type="PANTHER" id="PTHR37955:SF1">
    <property type="entry name" value="DEP DOMAIN-CONTAINING PROTEIN"/>
    <property type="match status" value="1"/>
</dbReference>
<dbReference type="EMBL" id="QGGT01000003">
    <property type="protein sequence ID" value="PWK34336.1"/>
    <property type="molecule type" value="Genomic_DNA"/>
</dbReference>
<dbReference type="GO" id="GO:0005886">
    <property type="term" value="C:plasma membrane"/>
    <property type="evidence" value="ECO:0007669"/>
    <property type="project" value="TreeGrafter"/>
</dbReference>
<dbReference type="PANTHER" id="PTHR37955">
    <property type="entry name" value="TELLURITE RESISTANCE PROTEIN TEHA"/>
    <property type="match status" value="1"/>
</dbReference>
<dbReference type="Proteomes" id="UP000245754">
    <property type="component" value="Unassembled WGS sequence"/>
</dbReference>
<dbReference type="GO" id="GO:0046583">
    <property type="term" value="F:monoatomic cation efflux transmembrane transporter activity"/>
    <property type="evidence" value="ECO:0007669"/>
    <property type="project" value="TreeGrafter"/>
</dbReference>
<feature type="transmembrane region" description="Helical" evidence="5">
    <location>
        <begin position="267"/>
        <end position="286"/>
    </location>
</feature>
<comment type="subcellular location">
    <subcellularLocation>
        <location evidence="1">Membrane</location>
        <topology evidence="1">Multi-pass membrane protein</topology>
    </subcellularLocation>
</comment>
<evidence type="ECO:0000256" key="4">
    <source>
        <dbReference type="ARBA" id="ARBA00023136"/>
    </source>
</evidence>
<evidence type="ECO:0000256" key="1">
    <source>
        <dbReference type="ARBA" id="ARBA00004141"/>
    </source>
</evidence>
<accession>A0A316ES19</accession>
<dbReference type="RefSeq" id="WP_109584358.1">
    <property type="nucleotide sequence ID" value="NZ_QGGT01000003.1"/>
</dbReference>
<keyword evidence="4 5" id="KW-0472">Membrane</keyword>
<reference evidence="6 7" key="1">
    <citation type="submission" date="2018-05" db="EMBL/GenBank/DDBJ databases">
        <title>Genomic Encyclopedia of Type Strains, Phase IV (KMG-V): Genome sequencing to study the core and pangenomes of soil and plant-associated prokaryotes.</title>
        <authorList>
            <person name="Whitman W."/>
        </authorList>
    </citation>
    <scope>NUCLEOTIDE SEQUENCE [LARGE SCALE GENOMIC DNA]</scope>
    <source>
        <strain evidence="6 7">SLV-132</strain>
    </source>
</reference>
<comment type="caution">
    <text evidence="6">The sequence shown here is derived from an EMBL/GenBank/DDBJ whole genome shotgun (WGS) entry which is preliminary data.</text>
</comment>
<dbReference type="Pfam" id="PF03595">
    <property type="entry name" value="SLAC1"/>
    <property type="match status" value="1"/>
</dbReference>
<feature type="transmembrane region" description="Helical" evidence="5">
    <location>
        <begin position="12"/>
        <end position="33"/>
    </location>
</feature>
<evidence type="ECO:0000313" key="7">
    <source>
        <dbReference type="Proteomes" id="UP000245754"/>
    </source>
</evidence>
<proteinExistence type="predicted"/>
<keyword evidence="7" id="KW-1185">Reference proteome</keyword>
<organism evidence="6 7">
    <name type="scientific">Cupriavidus plantarum</name>
    <dbReference type="NCBI Taxonomy" id="942865"/>
    <lineage>
        <taxon>Bacteria</taxon>
        <taxon>Pseudomonadati</taxon>
        <taxon>Pseudomonadota</taxon>
        <taxon>Betaproteobacteria</taxon>
        <taxon>Burkholderiales</taxon>
        <taxon>Burkholderiaceae</taxon>
        <taxon>Cupriavidus</taxon>
    </lineage>
</organism>
<feature type="transmembrane region" description="Helical" evidence="5">
    <location>
        <begin position="53"/>
        <end position="75"/>
    </location>
</feature>
<name>A0A316ES19_9BURK</name>
<dbReference type="InterPro" id="IPR038665">
    <property type="entry name" value="Voltage-dep_anion_channel_sf"/>
</dbReference>
<feature type="transmembrane region" description="Helical" evidence="5">
    <location>
        <begin position="113"/>
        <end position="129"/>
    </location>
</feature>
<dbReference type="InterPro" id="IPR004695">
    <property type="entry name" value="SLAC1/Mae1/Ssu1/TehA"/>
</dbReference>
<evidence type="ECO:0000256" key="5">
    <source>
        <dbReference type="SAM" id="Phobius"/>
    </source>
</evidence>
<evidence type="ECO:0000256" key="3">
    <source>
        <dbReference type="ARBA" id="ARBA00022989"/>
    </source>
</evidence>
<feature type="transmembrane region" description="Helical" evidence="5">
    <location>
        <begin position="292"/>
        <end position="320"/>
    </location>
</feature>
<feature type="transmembrane region" description="Helical" evidence="5">
    <location>
        <begin position="211"/>
        <end position="229"/>
    </location>
</feature>
<sequence length="329" mass="34760">MPTSTPSVPVTPTASGFAVPASAMGIVLGMAGLGNCWRVAHTLWGANPVVSDVIFAVTTVIWGILVLAFASKWLTHRAEAMAEARHPVACCFIGLIPVATMLVAVWLHGYVPAVGTALIVIGAAAQLGFSTYRSGGMMRGGRKLGDTTAVMYLPTVAGNFVSAIALSALGWADLAKLFFGAGLFSWLAIESILTYRLYLGDELPPAIRPTLGIQLAPPVVGAVAYLAVTGGTLDWPFYAMFGYGLLQFLFLARLAGWFSASGATPSFWAFSFGVTALGLACLRAATLAPASLFATLALPLFMFVNVFIAALFLMTLRLLWQGRLFRRTA</sequence>
<evidence type="ECO:0000313" key="6">
    <source>
        <dbReference type="EMBL" id="PWK34336.1"/>
    </source>
</evidence>